<dbReference type="PANTHER" id="PTHR45798">
    <property type="entry name" value="RING-H2 FINGER PROTEIN ATL61-RELATED-RELATED"/>
    <property type="match status" value="1"/>
</dbReference>
<evidence type="ECO:0000259" key="8">
    <source>
        <dbReference type="PROSITE" id="PS50089"/>
    </source>
</evidence>
<feature type="region of interest" description="Disordered" evidence="5">
    <location>
        <begin position="446"/>
        <end position="467"/>
    </location>
</feature>
<dbReference type="OrthoDB" id="312576at2759"/>
<evidence type="ECO:0000256" key="5">
    <source>
        <dbReference type="SAM" id="MobiDB-lite"/>
    </source>
</evidence>
<dbReference type="OMA" id="DYNAYIL"/>
<keyword evidence="7" id="KW-0732">Signal</keyword>
<keyword evidence="6" id="KW-0812">Transmembrane</keyword>
<dbReference type="InterPro" id="IPR000742">
    <property type="entry name" value="EGF"/>
</dbReference>
<accession>I7MLP5</accession>
<evidence type="ECO:0000313" key="9">
    <source>
        <dbReference type="EMBL" id="EAS02813.1"/>
    </source>
</evidence>
<protein>
    <submittedName>
        <fullName evidence="9">C3HC4 type (RING finger) zinc finger protein</fullName>
    </submittedName>
</protein>
<keyword evidence="2 4" id="KW-0863">Zinc-finger</keyword>
<dbReference type="KEGG" id="tet:TTHERM_00349030"/>
<name>I7MLP5_TETTS</name>
<keyword evidence="6" id="KW-0472">Membrane</keyword>
<dbReference type="Gene3D" id="3.30.40.10">
    <property type="entry name" value="Zinc/RING finger domain, C3HC4 (zinc finger)"/>
    <property type="match status" value="1"/>
</dbReference>
<feature type="chain" id="PRO_5003712353" evidence="7">
    <location>
        <begin position="23"/>
        <end position="528"/>
    </location>
</feature>
<dbReference type="EMBL" id="GG662523">
    <property type="protein sequence ID" value="EAS02813.1"/>
    <property type="molecule type" value="Genomic_DNA"/>
</dbReference>
<dbReference type="PROSITE" id="PS00022">
    <property type="entry name" value="EGF_1"/>
    <property type="match status" value="1"/>
</dbReference>
<evidence type="ECO:0000256" key="2">
    <source>
        <dbReference type="ARBA" id="ARBA00022771"/>
    </source>
</evidence>
<dbReference type="SMART" id="SM00184">
    <property type="entry name" value="RING"/>
    <property type="match status" value="1"/>
</dbReference>
<dbReference type="Pfam" id="PF13639">
    <property type="entry name" value="zf-RING_2"/>
    <property type="match status" value="1"/>
</dbReference>
<feature type="transmembrane region" description="Helical" evidence="6">
    <location>
        <begin position="307"/>
        <end position="330"/>
    </location>
</feature>
<keyword evidence="10" id="KW-1185">Reference proteome</keyword>
<dbReference type="AlphaFoldDB" id="I7MLP5"/>
<evidence type="ECO:0000313" key="10">
    <source>
        <dbReference type="Proteomes" id="UP000009168"/>
    </source>
</evidence>
<dbReference type="InterPro" id="IPR052788">
    <property type="entry name" value="RING-type_E3_ligase_ATL"/>
</dbReference>
<evidence type="ECO:0000256" key="7">
    <source>
        <dbReference type="SAM" id="SignalP"/>
    </source>
</evidence>
<keyword evidence="1" id="KW-0479">Metal-binding</keyword>
<dbReference type="eggNOG" id="KOG0800">
    <property type="taxonomic scope" value="Eukaryota"/>
</dbReference>
<reference evidence="10" key="1">
    <citation type="journal article" date="2006" name="PLoS Biol.">
        <title>Macronuclear genome sequence of the ciliate Tetrahymena thermophila, a model eukaryote.</title>
        <authorList>
            <person name="Eisen J.A."/>
            <person name="Coyne R.S."/>
            <person name="Wu M."/>
            <person name="Wu D."/>
            <person name="Thiagarajan M."/>
            <person name="Wortman J.R."/>
            <person name="Badger J.H."/>
            <person name="Ren Q."/>
            <person name="Amedeo P."/>
            <person name="Jones K.M."/>
            <person name="Tallon L.J."/>
            <person name="Delcher A.L."/>
            <person name="Salzberg S.L."/>
            <person name="Silva J.C."/>
            <person name="Haas B.J."/>
            <person name="Majoros W.H."/>
            <person name="Farzad M."/>
            <person name="Carlton J.M."/>
            <person name="Smith R.K. Jr."/>
            <person name="Garg J."/>
            <person name="Pearlman R.E."/>
            <person name="Karrer K.M."/>
            <person name="Sun L."/>
            <person name="Manning G."/>
            <person name="Elde N.C."/>
            <person name="Turkewitz A.P."/>
            <person name="Asai D.J."/>
            <person name="Wilkes D.E."/>
            <person name="Wang Y."/>
            <person name="Cai H."/>
            <person name="Collins K."/>
            <person name="Stewart B.A."/>
            <person name="Lee S.R."/>
            <person name="Wilamowska K."/>
            <person name="Weinberg Z."/>
            <person name="Ruzzo W.L."/>
            <person name="Wloga D."/>
            <person name="Gaertig J."/>
            <person name="Frankel J."/>
            <person name="Tsao C.-C."/>
            <person name="Gorovsky M.A."/>
            <person name="Keeling P.J."/>
            <person name="Waller R.F."/>
            <person name="Patron N.J."/>
            <person name="Cherry J.M."/>
            <person name="Stover N.A."/>
            <person name="Krieger C.J."/>
            <person name="del Toro C."/>
            <person name="Ryder H.F."/>
            <person name="Williamson S.C."/>
            <person name="Barbeau R.A."/>
            <person name="Hamilton E.P."/>
            <person name="Orias E."/>
        </authorList>
    </citation>
    <scope>NUCLEOTIDE SEQUENCE [LARGE SCALE GENOMIC DNA]</scope>
    <source>
        <strain evidence="10">SB210</strain>
    </source>
</reference>
<feature type="domain" description="RING-type" evidence="8">
    <location>
        <begin position="379"/>
        <end position="422"/>
    </location>
</feature>
<dbReference type="SUPFAM" id="SSF57850">
    <property type="entry name" value="RING/U-box"/>
    <property type="match status" value="1"/>
</dbReference>
<dbReference type="HOGENOM" id="CLU_516321_0_0_1"/>
<dbReference type="PANTHER" id="PTHR45798:SF97">
    <property type="entry name" value="ALCOHOL-SENSITIVE RING FINGER PROTEIN 1"/>
    <property type="match status" value="1"/>
</dbReference>
<dbReference type="STRING" id="312017.I7MLP5"/>
<dbReference type="PROSITE" id="PS50089">
    <property type="entry name" value="ZF_RING_2"/>
    <property type="match status" value="1"/>
</dbReference>
<proteinExistence type="predicted"/>
<dbReference type="RefSeq" id="XP_001023058.1">
    <property type="nucleotide sequence ID" value="XM_001023058.1"/>
</dbReference>
<dbReference type="GO" id="GO:0008270">
    <property type="term" value="F:zinc ion binding"/>
    <property type="evidence" value="ECO:0007669"/>
    <property type="project" value="UniProtKB-KW"/>
</dbReference>
<evidence type="ECO:0000256" key="3">
    <source>
        <dbReference type="ARBA" id="ARBA00022833"/>
    </source>
</evidence>
<dbReference type="Proteomes" id="UP000009168">
    <property type="component" value="Unassembled WGS sequence"/>
</dbReference>
<keyword evidence="3" id="KW-0862">Zinc</keyword>
<keyword evidence="6" id="KW-1133">Transmembrane helix</keyword>
<evidence type="ECO:0000256" key="1">
    <source>
        <dbReference type="ARBA" id="ARBA00022723"/>
    </source>
</evidence>
<sequence length="528" mass="59899">MAISKLLTSVIIYLIALQFCLADYETLQMNQLDCSLSFACQYSFSNIDFTKYQSLVLEVELESSNIPIGSSLQILQDQMQLLLASPSQSLIKGNRAIFNIPINSQFNSKSLIFSYISNSLFPTSSTFKFNLNLQGILLNSIQSYPCPFNCSGINGVCSQFDGQCSCLQNFKGIDCGLEGQPLTNLLDQEYKIYELKENESSVFYINNDISSQSNQDVYLSIYVKSSQCIDYTIYGGVFELKVANSGHICTFIDSPTNIKIQMSSQVSKYQNIIQFKNTNHFAASFELKFQQISSGYDTFLIDFSTQFGVIIITIISLISLVLLILVFCVTRSILRHYQQKKIAQFQKEQKTIQIDTKIPNQKYSEIVSKYPNIREVTECVVCLDEFSDQSEVRLTPCFHIFHNDCFNSFAHRGKSFCCPVCRRSLQDGEKEVFDYKLKMQASHTINEQHENKQPDNQSDNHSQATQHNQVLPKTAINSCHNIDEASNFNKIEAPQVPQNQIEGAVIINIQNQTDQNLPEINQQDVQAD</sequence>
<dbReference type="GeneID" id="7835447"/>
<evidence type="ECO:0000256" key="4">
    <source>
        <dbReference type="PROSITE-ProRule" id="PRU00175"/>
    </source>
</evidence>
<organism evidence="9 10">
    <name type="scientific">Tetrahymena thermophila (strain SB210)</name>
    <dbReference type="NCBI Taxonomy" id="312017"/>
    <lineage>
        <taxon>Eukaryota</taxon>
        <taxon>Sar</taxon>
        <taxon>Alveolata</taxon>
        <taxon>Ciliophora</taxon>
        <taxon>Intramacronucleata</taxon>
        <taxon>Oligohymenophorea</taxon>
        <taxon>Hymenostomatida</taxon>
        <taxon>Tetrahymenina</taxon>
        <taxon>Tetrahymenidae</taxon>
        <taxon>Tetrahymena</taxon>
    </lineage>
</organism>
<dbReference type="InParanoid" id="I7MLP5"/>
<feature type="signal peptide" evidence="7">
    <location>
        <begin position="1"/>
        <end position="22"/>
    </location>
</feature>
<dbReference type="InterPro" id="IPR001841">
    <property type="entry name" value="Znf_RING"/>
</dbReference>
<feature type="compositionally biased region" description="Polar residues" evidence="5">
    <location>
        <begin position="454"/>
        <end position="467"/>
    </location>
</feature>
<dbReference type="InterPro" id="IPR013083">
    <property type="entry name" value="Znf_RING/FYVE/PHD"/>
</dbReference>
<evidence type="ECO:0000256" key="6">
    <source>
        <dbReference type="SAM" id="Phobius"/>
    </source>
</evidence>
<gene>
    <name evidence="9" type="ORF">TTHERM_00349030</name>
</gene>